<evidence type="ECO:0000313" key="2">
    <source>
        <dbReference type="EMBL" id="OZG64940.1"/>
    </source>
</evidence>
<dbReference type="InterPro" id="IPR011050">
    <property type="entry name" value="Pectin_lyase_fold/virulence"/>
</dbReference>
<organism evidence="2 3">
    <name type="scientific">Bifidobacterium aquikefiri</name>
    <dbReference type="NCBI Taxonomy" id="1653207"/>
    <lineage>
        <taxon>Bacteria</taxon>
        <taxon>Bacillati</taxon>
        <taxon>Actinomycetota</taxon>
        <taxon>Actinomycetes</taxon>
        <taxon>Bifidobacteriales</taxon>
        <taxon>Bifidobacteriaceae</taxon>
        <taxon>Bifidobacterium</taxon>
    </lineage>
</organism>
<dbReference type="RefSeq" id="WP_143242010.1">
    <property type="nucleotide sequence ID" value="NZ_JBDNOR010000016.1"/>
</dbReference>
<dbReference type="AlphaFoldDB" id="A0A261G0I9"/>
<evidence type="ECO:0000313" key="3">
    <source>
        <dbReference type="Proteomes" id="UP000216451"/>
    </source>
</evidence>
<reference evidence="2 3" key="1">
    <citation type="journal article" date="2017" name="BMC Genomics">
        <title>Comparative genomic and phylogenomic analyses of the Bifidobacteriaceae family.</title>
        <authorList>
            <person name="Lugli G.A."/>
            <person name="Milani C."/>
            <person name="Turroni F."/>
            <person name="Duranti S."/>
            <person name="Mancabelli L."/>
            <person name="Mangifesta M."/>
            <person name="Ferrario C."/>
            <person name="Modesto M."/>
            <person name="Mattarelli P."/>
            <person name="Jiri K."/>
            <person name="van Sinderen D."/>
            <person name="Ventura M."/>
        </authorList>
    </citation>
    <scope>NUCLEOTIDE SEQUENCE [LARGE SCALE GENOMIC DNA]</scope>
    <source>
        <strain evidence="2 3">LMG 28769</strain>
    </source>
</reference>
<dbReference type="EMBL" id="MWXA01000010">
    <property type="protein sequence ID" value="OZG64940.1"/>
    <property type="molecule type" value="Genomic_DNA"/>
</dbReference>
<sequence>MRSIQKDRSNTKGEHIFSSRVRICLIATLSMASALVLIYLSMLTFHAIAQAAAIRGSAATKQVAHAISFASPSTAKSIKTSPYELEFMDGYRPFGEVQVPNKRPVDHVVRIGKAGATEKYVCWTTGSPLKTTLTIPAAHIENSQGSPVTIPLTLRHKPRVLWGTPYVSSHHIVNAVKAGLVANGVKNNTPRLNIILQLLPVAVAKTISFPAGHYAFKNVVNMVSNVTMLGNRNKSFIQMPKHARGGMVIWYPTGGATEYGGMHDVTWKNITFRGEYHNLIPTQTIYQPLIHANRITFESCTFSMVQRPFGHLLDVDGSTNITVRNSTVIGSPNRGQTFKEAFQMDVAALGASGYYDRETIFDNLPTTHMSIIHNRFLPLRSKTGRLLLPAAAPFGTHMAYARTTKLSSYIRFGLFEDNYVEDPAAYEGAGGYNSAVIHFDAADDITITRNTFNWTGETPQPSWGVAFYARSHRMVKPSGWHGITISDNVFRNFAPTQGVFELYRASNSIDIPGRSVSTVHIRGNRFDGTPVQLALYWLHHYSESFIVTHDQHIRGFDNVADGTIFLDTHPSKNHNRTFA</sequence>
<comment type="caution">
    <text evidence="2">The sequence shown here is derived from an EMBL/GenBank/DDBJ whole genome shotgun (WGS) entry which is preliminary data.</text>
</comment>
<name>A0A261G0I9_9BIFI</name>
<keyword evidence="3" id="KW-1185">Reference proteome</keyword>
<proteinExistence type="predicted"/>
<evidence type="ECO:0000256" key="1">
    <source>
        <dbReference type="SAM" id="Phobius"/>
    </source>
</evidence>
<gene>
    <name evidence="2" type="ORF">BAQU_1918</name>
</gene>
<dbReference type="Gene3D" id="2.160.20.10">
    <property type="entry name" value="Single-stranded right-handed beta-helix, Pectin lyase-like"/>
    <property type="match status" value="1"/>
</dbReference>
<keyword evidence="1" id="KW-0472">Membrane</keyword>
<dbReference type="SUPFAM" id="SSF51126">
    <property type="entry name" value="Pectin lyase-like"/>
    <property type="match status" value="1"/>
</dbReference>
<protein>
    <submittedName>
        <fullName evidence="2">N-acetylmuramoyl-L-alanine amidase</fullName>
    </submittedName>
</protein>
<dbReference type="Proteomes" id="UP000216451">
    <property type="component" value="Unassembled WGS sequence"/>
</dbReference>
<accession>A0A261G0I9</accession>
<dbReference type="InterPro" id="IPR012334">
    <property type="entry name" value="Pectin_lyas_fold"/>
</dbReference>
<keyword evidence="1" id="KW-1133">Transmembrane helix</keyword>
<feature type="transmembrane region" description="Helical" evidence="1">
    <location>
        <begin position="21"/>
        <end position="42"/>
    </location>
</feature>
<keyword evidence="1" id="KW-0812">Transmembrane</keyword>